<protein>
    <submittedName>
        <fullName evidence="3">Uncharacterized protein</fullName>
    </submittedName>
</protein>
<keyword evidence="2" id="KW-0808">Transferase</keyword>
<dbReference type="Pfam" id="PF02515">
    <property type="entry name" value="CoA_transf_3"/>
    <property type="match status" value="2"/>
</dbReference>
<dbReference type="Gene3D" id="3.30.1540.10">
    <property type="entry name" value="formyl-coa transferase, domain 3"/>
    <property type="match status" value="1"/>
</dbReference>
<evidence type="ECO:0000313" key="4">
    <source>
        <dbReference type="Proteomes" id="UP001208570"/>
    </source>
</evidence>
<dbReference type="Gene3D" id="3.40.50.10540">
    <property type="entry name" value="Crotonobetainyl-coa:carnitine coa-transferase, domain 1"/>
    <property type="match status" value="2"/>
</dbReference>
<comment type="similarity">
    <text evidence="1">Belongs to the CoA-transferase III family.</text>
</comment>
<dbReference type="AlphaFoldDB" id="A0AAD9MYG2"/>
<gene>
    <name evidence="3" type="ORF">LSH36_544g05070</name>
</gene>
<dbReference type="PANTHER" id="PTHR48207">
    <property type="entry name" value="SUCCINATE--HYDROXYMETHYLGLUTARATE COA-TRANSFERASE"/>
    <property type="match status" value="1"/>
</dbReference>
<accession>A0AAD9MYG2</accession>
<name>A0AAD9MYG2_9ANNE</name>
<dbReference type="InterPro" id="IPR050483">
    <property type="entry name" value="CoA-transferase_III_domain"/>
</dbReference>
<evidence type="ECO:0000256" key="2">
    <source>
        <dbReference type="ARBA" id="ARBA00022679"/>
    </source>
</evidence>
<dbReference type="Proteomes" id="UP001208570">
    <property type="component" value="Unassembled WGS sequence"/>
</dbReference>
<evidence type="ECO:0000313" key="3">
    <source>
        <dbReference type="EMBL" id="KAK2147624.1"/>
    </source>
</evidence>
<dbReference type="InterPro" id="IPR023606">
    <property type="entry name" value="CoA-Trfase_III_dom_1_sf"/>
</dbReference>
<organism evidence="3 4">
    <name type="scientific">Paralvinella palmiformis</name>
    <dbReference type="NCBI Taxonomy" id="53620"/>
    <lineage>
        <taxon>Eukaryota</taxon>
        <taxon>Metazoa</taxon>
        <taxon>Spiralia</taxon>
        <taxon>Lophotrochozoa</taxon>
        <taxon>Annelida</taxon>
        <taxon>Polychaeta</taxon>
        <taxon>Sedentaria</taxon>
        <taxon>Canalipalpata</taxon>
        <taxon>Terebellida</taxon>
        <taxon>Terebelliformia</taxon>
        <taxon>Alvinellidae</taxon>
        <taxon>Paralvinella</taxon>
    </lineage>
</organism>
<comment type="caution">
    <text evidence="3">The sequence shown here is derived from an EMBL/GenBank/DDBJ whole genome shotgun (WGS) entry which is preliminary data.</text>
</comment>
<dbReference type="PANTHER" id="PTHR48207:SF3">
    <property type="entry name" value="SUCCINATE--HYDROXYMETHYLGLUTARATE COA-TRANSFERASE"/>
    <property type="match status" value="1"/>
</dbReference>
<dbReference type="GO" id="GO:0047369">
    <property type="term" value="F:succinate-hydroxymethylglutarate CoA-transferase activity"/>
    <property type="evidence" value="ECO:0007669"/>
    <property type="project" value="TreeGrafter"/>
</dbReference>
<dbReference type="SUPFAM" id="SSF89796">
    <property type="entry name" value="CoA-transferase family III (CaiB/BaiF)"/>
    <property type="match status" value="1"/>
</dbReference>
<sequence>MGLGYEQLKDSAPHLIYASITGFGQNGPSCQRGGYDNVAAAVGGLMHITGPELKKRCCSQILLHPDELQSFPKMGLAEDPTELCLVHNVSNPSTYLMISCGTRQKYLVFILETFQTKDHEHLMLGAGNEKLFKELCVIIDMKELLQDERYSSNEKRVQNRTTLIAALNKRFAQKNIAEWLLLFEGSTFPYGPVNNMKQVFKDPQVLHNKMVQCIQHPQLGEICVPGPPVHYSEGNLSVDIPPPQLGEHTDAVLAKYLAYKTPDIEKLREKHIIQ</sequence>
<dbReference type="InterPro" id="IPR003673">
    <property type="entry name" value="CoA-Trfase_fam_III"/>
</dbReference>
<reference evidence="3" key="1">
    <citation type="journal article" date="2023" name="Mol. Biol. Evol.">
        <title>Third-Generation Sequencing Reveals the Adaptive Role of the Epigenome in Three Deep-Sea Polychaetes.</title>
        <authorList>
            <person name="Perez M."/>
            <person name="Aroh O."/>
            <person name="Sun Y."/>
            <person name="Lan Y."/>
            <person name="Juniper S.K."/>
            <person name="Young C.R."/>
            <person name="Angers B."/>
            <person name="Qian P.Y."/>
        </authorList>
    </citation>
    <scope>NUCLEOTIDE SEQUENCE</scope>
    <source>
        <strain evidence="3">P08H-3</strain>
    </source>
</reference>
<dbReference type="GO" id="GO:0005739">
    <property type="term" value="C:mitochondrion"/>
    <property type="evidence" value="ECO:0007669"/>
    <property type="project" value="TreeGrafter"/>
</dbReference>
<proteinExistence type="inferred from homology"/>
<dbReference type="InterPro" id="IPR044855">
    <property type="entry name" value="CoA-Trfase_III_dom3_sf"/>
</dbReference>
<keyword evidence="4" id="KW-1185">Reference proteome</keyword>
<evidence type="ECO:0000256" key="1">
    <source>
        <dbReference type="ARBA" id="ARBA00008383"/>
    </source>
</evidence>
<dbReference type="EMBL" id="JAODUP010000544">
    <property type="protein sequence ID" value="KAK2147624.1"/>
    <property type="molecule type" value="Genomic_DNA"/>
</dbReference>